<sequence length="317" mass="33746">MRMVDADTVHRLLDWPGAIEAMRLGHLKDKPTIARLALDQPHEGGHPDMMLAVPAWQAGEALGIKVVTSFPRNVETYGLPTVDALYLVFDPHTGKAQAVIDGEALIFRKTACDSALGASFLAPPDASRMLMIGAGALAPYVIAAMRAVRPSLKHVSIWNRTPERAQALAATLQAAGTPAEACLDLDAELPQADIVISATMATEPLVKGDLVAPGAHVGLIGSFTPQMREGDDALLRRAAIFVDDYACLERSGEFIEPLRSGVITRDDVRGDLFALCRGEIALQPGTRPTLFKNGGAGHLDLFLASHLLGRLAPADQG</sequence>
<proteinExistence type="inferred from homology"/>
<evidence type="ECO:0000313" key="2">
    <source>
        <dbReference type="EMBL" id="KPH73700.1"/>
    </source>
</evidence>
<evidence type="ECO:0008006" key="4">
    <source>
        <dbReference type="Google" id="ProtNLM"/>
    </source>
</evidence>
<dbReference type="PANTHER" id="PTHR13812:SF19">
    <property type="entry name" value="KETIMINE REDUCTASE MU-CRYSTALLIN"/>
    <property type="match status" value="1"/>
</dbReference>
<dbReference type="Pfam" id="PF02423">
    <property type="entry name" value="OCD_Mu_crystall"/>
    <property type="match status" value="1"/>
</dbReference>
<dbReference type="GO" id="GO:0005737">
    <property type="term" value="C:cytoplasm"/>
    <property type="evidence" value="ECO:0007669"/>
    <property type="project" value="TreeGrafter"/>
</dbReference>
<dbReference type="SUPFAM" id="SSF51735">
    <property type="entry name" value="NAD(P)-binding Rossmann-fold domains"/>
    <property type="match status" value="1"/>
</dbReference>
<dbReference type="AlphaFoldDB" id="A0A0N1EY70"/>
<dbReference type="EMBL" id="LGSZ01000095">
    <property type="protein sequence ID" value="KPH73700.1"/>
    <property type="molecule type" value="Genomic_DNA"/>
</dbReference>
<reference evidence="2 3" key="1">
    <citation type="submission" date="2015-07" db="EMBL/GenBank/DDBJ databases">
        <title>Whole genome sequencing of Bosea vaviloviae isolated from cave pool.</title>
        <authorList>
            <person name="Tan N.E.H."/>
            <person name="Lee Y.P."/>
            <person name="Gan H.M."/>
            <person name="Barton H."/>
            <person name="Savka M.A."/>
        </authorList>
    </citation>
    <scope>NUCLEOTIDE SEQUENCE [LARGE SCALE GENOMIC DNA]</scope>
    <source>
        <strain evidence="2 3">SD260</strain>
    </source>
</reference>
<dbReference type="PATRIC" id="fig|1526658.3.peg.4865"/>
<dbReference type="InterPro" id="IPR036291">
    <property type="entry name" value="NAD(P)-bd_dom_sf"/>
</dbReference>
<accession>A0A0N1EY70</accession>
<dbReference type="GO" id="GO:0019752">
    <property type="term" value="P:carboxylic acid metabolic process"/>
    <property type="evidence" value="ECO:0007669"/>
    <property type="project" value="UniProtKB-ARBA"/>
</dbReference>
<dbReference type="GO" id="GO:0016491">
    <property type="term" value="F:oxidoreductase activity"/>
    <property type="evidence" value="ECO:0007669"/>
    <property type="project" value="UniProtKB-ARBA"/>
</dbReference>
<dbReference type="FunFam" id="3.40.50.720:FF:000311">
    <property type="entry name" value="Ornithine cyclodeaminase"/>
    <property type="match status" value="1"/>
</dbReference>
<protein>
    <recommendedName>
        <fullName evidence="4">Ornithine cyclodeaminase</fullName>
    </recommendedName>
</protein>
<name>A0A0N1EY70_9HYPH</name>
<keyword evidence="3" id="KW-1185">Reference proteome</keyword>
<comment type="caution">
    <text evidence="2">The sequence shown here is derived from an EMBL/GenBank/DDBJ whole genome shotgun (WGS) entry which is preliminary data.</text>
</comment>
<evidence type="ECO:0000256" key="1">
    <source>
        <dbReference type="ARBA" id="ARBA00008903"/>
    </source>
</evidence>
<dbReference type="PANTHER" id="PTHR13812">
    <property type="entry name" value="KETIMINE REDUCTASE MU-CRYSTALLIN"/>
    <property type="match status" value="1"/>
</dbReference>
<dbReference type="Gene3D" id="3.30.1780.10">
    <property type="entry name" value="ornithine cyclodeaminase, domain 1"/>
    <property type="match status" value="1"/>
</dbReference>
<dbReference type="PIRSF" id="PIRSF001439">
    <property type="entry name" value="CryM"/>
    <property type="match status" value="1"/>
</dbReference>
<gene>
    <name evidence="2" type="ORF">AE618_26605</name>
</gene>
<dbReference type="Proteomes" id="UP000037822">
    <property type="component" value="Unassembled WGS sequence"/>
</dbReference>
<dbReference type="InterPro" id="IPR003462">
    <property type="entry name" value="ODC_Mu_crystall"/>
</dbReference>
<dbReference type="Gene3D" id="3.40.50.720">
    <property type="entry name" value="NAD(P)-binding Rossmann-like Domain"/>
    <property type="match status" value="1"/>
</dbReference>
<dbReference type="InterPro" id="IPR023401">
    <property type="entry name" value="ODC_N"/>
</dbReference>
<evidence type="ECO:0000313" key="3">
    <source>
        <dbReference type="Proteomes" id="UP000037822"/>
    </source>
</evidence>
<comment type="similarity">
    <text evidence="1">Belongs to the ornithine cyclodeaminase/mu-crystallin family.</text>
</comment>
<dbReference type="OrthoDB" id="9785971at2"/>
<organism evidence="2 3">
    <name type="scientific">Bosea vaviloviae</name>
    <dbReference type="NCBI Taxonomy" id="1526658"/>
    <lineage>
        <taxon>Bacteria</taxon>
        <taxon>Pseudomonadati</taxon>
        <taxon>Pseudomonadota</taxon>
        <taxon>Alphaproteobacteria</taxon>
        <taxon>Hyphomicrobiales</taxon>
        <taxon>Boseaceae</taxon>
        <taxon>Bosea</taxon>
    </lineage>
</organism>